<keyword evidence="16 32" id="KW-0732">Signal</keyword>
<dbReference type="FunFam" id="1.10.287.210:FF:000001">
    <property type="entry name" value="Envelope glycoprotein gp160"/>
    <property type="match status" value="1"/>
</dbReference>
<comment type="caution">
    <text evidence="32 33">Lacks conserved residue(s) required for the propagation of feature annotation.</text>
</comment>
<feature type="topological domain" description="Cytoplasmic" evidence="32">
    <location>
        <begin position="689"/>
        <end position="846"/>
    </location>
</feature>
<keyword evidence="9 32" id="KW-1032">Host cell membrane</keyword>
<dbReference type="GO" id="GO:0044175">
    <property type="term" value="C:host cell endosome membrane"/>
    <property type="evidence" value="ECO:0007669"/>
    <property type="project" value="UniProtKB-SubCell"/>
</dbReference>
<evidence type="ECO:0000256" key="7">
    <source>
        <dbReference type="ARBA" id="ARBA00022506"/>
    </source>
</evidence>
<evidence type="ECO:0000256" key="34">
    <source>
        <dbReference type="SAM" id="MobiDB-lite"/>
    </source>
</evidence>
<comment type="function">
    <text evidence="32">Transmembrane protein gp41: Acts as a class I viral fusion protein. Under the current model, the protein has at least 3 conformational states: pre-fusion native state, pre-hairpin intermediate state, and post-fusion hairpin state. During fusion of viral and target intracellular membranes, the coiled coil regions (heptad repeats) assume a trimer-of-hairpins structure, positioning the fusion peptide in close proximity to the C-terminal region of the ectodomain. The formation of this structure appears to drive apposition and subsequent fusion of viral and target cell membranes. Complete fusion occurs in host cell endosomes and is dynamin-dependent, however some lipid transfer might occur at the plasma membrane. The virus undergoes clathrin-dependent internalization long before endosomal fusion, thus minimizing the surface exposure of conserved viral epitopes during fusion and reducing the efficacy of inhibitors targeting these epitopes. Membranes fusion leads to delivery of the nucleocapsid into the cytoplasm.</text>
</comment>
<feature type="compositionally biased region" description="Basic and acidic residues" evidence="34">
    <location>
        <begin position="708"/>
        <end position="725"/>
    </location>
</feature>
<comment type="domain">
    <text evidence="32">The CD4-binding region is targeted by the antibody b12.</text>
</comment>
<evidence type="ECO:0000256" key="3">
    <source>
        <dbReference type="ARBA" id="ARBA00004505"/>
    </source>
</evidence>
<protein>
    <recommendedName>
        <fullName evidence="32">Envelope glycoprotein gp160</fullName>
    </recommendedName>
    <alternativeName>
        <fullName evidence="32">Env polyprotein</fullName>
    </alternativeName>
    <component>
        <recommendedName>
            <fullName evidence="32">Surface protein gp120</fullName>
            <shortName evidence="32">SU</shortName>
        </recommendedName>
        <alternativeName>
            <fullName evidence="32">Glycoprotein 120</fullName>
            <shortName evidence="32">gp120</shortName>
        </alternativeName>
    </component>
    <component>
        <recommendedName>
            <fullName evidence="32">Transmembrane protein gp41</fullName>
            <shortName evidence="32">TM</shortName>
        </recommendedName>
        <alternativeName>
            <fullName evidence="32">Glycoprotein 41</fullName>
            <shortName evidence="32">gp41</shortName>
        </alternativeName>
    </component>
</protein>
<keyword evidence="12 32" id="KW-1162">Viral penetration into host cytoplasm</keyword>
<evidence type="ECO:0000256" key="32">
    <source>
        <dbReference type="HAMAP-Rule" id="MF_04083"/>
    </source>
</evidence>
<dbReference type="InterPro" id="IPR000777">
    <property type="entry name" value="HIV1_Gp120"/>
</dbReference>
<evidence type="ECO:0000256" key="14">
    <source>
        <dbReference type="ARBA" id="ARBA00022692"/>
    </source>
</evidence>
<keyword evidence="23 32" id="KW-1039">Host endosome</keyword>
<dbReference type="HAMAP" id="MF_04083">
    <property type="entry name" value="HIV_ENV"/>
    <property type="match status" value="1"/>
</dbReference>
<keyword evidence="19 32" id="KW-1043">Host membrane</keyword>
<keyword evidence="15 32" id="KW-0053">Apoptosis</keyword>
<dbReference type="GO" id="GO:0019082">
    <property type="term" value="P:viral protein processing"/>
    <property type="evidence" value="ECO:0007669"/>
    <property type="project" value="UniProtKB-UniRule"/>
</dbReference>
<feature type="transmembrane region" description="Helical" evidence="33">
    <location>
        <begin position="661"/>
        <end position="688"/>
    </location>
</feature>
<dbReference type="GO" id="GO:0005198">
    <property type="term" value="F:structural molecule activity"/>
    <property type="evidence" value="ECO:0007669"/>
    <property type="project" value="UniProtKB-UniRule"/>
</dbReference>
<evidence type="ECO:0000256" key="22">
    <source>
        <dbReference type="ARBA" id="ARBA00022989"/>
    </source>
</evidence>
<comment type="domain">
    <text evidence="32">The YXXL motif is involved in determining the exact site of viral release at the surface of infected mononuclear cells and promotes endocytosis. YXXL and di-leucine endocytosis motifs interact directly or indirectly with the clathrin adapter complexes, opperate independently, and their activities are not additive.</text>
</comment>
<evidence type="ECO:0000256" key="1">
    <source>
        <dbReference type="ARBA" id="ARBA00004402"/>
    </source>
</evidence>
<evidence type="ECO:0000256" key="31">
    <source>
        <dbReference type="ARBA" id="ARBA00023296"/>
    </source>
</evidence>
<comment type="function">
    <text evidence="32">Envelope glycoprotein gp160: Oligomerizes in the host endoplasmic reticulum into predominantly trimers. In a second time, gp160 transits in the host Golgi, where glycosylation is completed. The precursor is then proteolytically cleaved in the trans-Golgi and thereby activated by cellular furin or furin-like proteases to produce gp120 and gp41.</text>
</comment>
<feature type="transmembrane region" description="Helical" evidence="33">
    <location>
        <begin position="495"/>
        <end position="518"/>
    </location>
</feature>
<comment type="miscellaneous">
    <text evidence="32">HIV-1 lineages are divided in three main groups, M (for Major), O (for Outlier), and N (for New, or Non-M, Non-O). The vast majority of strains found worldwide belong to the group M. Group O seems to be endemic to and largely confined to Cameroon and neighboring countries in West Central Africa, where these viruses represent a small minority of HIV-1 strains. The group N is represented by a limited number of isolates from Cameroonian persons. The group M is further subdivided in 9 clades or subtypes (A to D, F to H, J and K).</text>
</comment>
<accession>A0A1L7DTT0</accession>
<keyword evidence="30 32" id="KW-0449">Lipoprotein</keyword>
<sequence>MRVRGILRNWQQWWIWGSLGFWMLMNCNVLGNLWVTVYYGVPVWREAKTTLFCASDAKAYEKEVHNVWATHACVPTDPNPQEIVLGNVTENFNMWKNDMVDQMQEDIVSLWDQSLKPCVKLTPLCVTLNCTNRNSNVTSNQDMRNCSFNLTTDLRDKKQEVNALFYNLDIVQLNGNDSSIYRLITCNTSAITQACPKVSFDPIPIHYCAPAGYAILKCNNKTFNGTGPCQNVSTVQCTHGIKPVISTQLLLNGSLAEGDIIIRSENLANNAKTIIVHLNESVRIMCTRPNNNTRKSIRIGPGQTFYAIGDIIGDIRQAHCSINESKWNETLQRVGQKLREHFPNKTIQFAKPSGGDLEVTMHTFNCRGEFFYCNTSKLFNGTVANDTRANSTMSNRTITLQCRIKQIINMWQEVGRAIYAPPIAGNITCISNITGLLLTRDGGEPNNTEIFRPGGGDMRDNWRSELYKYKVVEIRPLGIAPTKAKRRVVEREKRAVGMGAVFLGFLGAAGSTMGAAAVTLTVQARQLLSGIVQQQSNLLRAIEAQQHMLKLTVWGIKQLQTRVLAIERYLKDQQLLGLWGCSGKLICTTNVPWNSSWSNKSETEIWKNMTWMQWDREISNYTYTIYRLLEDSQTQQETNEKDLLALDSWKNLWNWFDITKWLWYIKIFIMIVGGLIGLRIVFAVLSIVNRVRQGYSPLSLQTLTPNPRELDRLGRTEEGDGEQDRDRSIRLVNGFLSLAWDDLRSLCLFSYRRLRDFILIAARAAELLGRSSLRGLQRGWETLKYLGSLLQYWGLELKKSAISLLDSIAITVAEGTDRIIEATQRIGRAILSIPRRIRQGFEAALQ</sequence>
<evidence type="ECO:0000256" key="24">
    <source>
        <dbReference type="ARBA" id="ARBA00023054"/>
    </source>
</evidence>
<reference evidence="37" key="1">
    <citation type="journal article" date="2017" name="Proc. Natl. Acad. Sci. U.S.A.">
        <title>Resistance to type 1 interferons is a major determinant of HIV-1 transmission fitness.</title>
        <authorList>
            <person name="Iyer S.S."/>
            <person name="Bibollet-Ruche F."/>
            <person name="Sherrill-Mix S."/>
            <person name="Learn G.H."/>
            <person name="Plenderleith L."/>
            <person name="Smith A.G."/>
            <person name="Barbian H.J."/>
            <person name="Russell R.M."/>
            <person name="Gondim M.V."/>
            <person name="Bahari C.Y."/>
            <person name="Shaw C.M."/>
            <person name="Li Y."/>
            <person name="Decker T."/>
            <person name="Haynes B.F."/>
            <person name="Shaw G.M."/>
            <person name="Sharp P.M."/>
            <person name="Borrow P."/>
            <person name="Hahn B.H."/>
        </authorList>
    </citation>
    <scope>NUCLEOTIDE SEQUENCE</scope>
    <source>
        <strain evidence="37">CH212.PL.010807.UT.11</strain>
    </source>
</reference>
<dbReference type="GO" id="GO:0039654">
    <property type="term" value="P:fusion of virus membrane with host endosome membrane"/>
    <property type="evidence" value="ECO:0007669"/>
    <property type="project" value="UniProtKB-UniRule"/>
</dbReference>
<feature type="region of interest" description="MPER; binding to GalCer" evidence="32">
    <location>
        <begin position="645"/>
        <end position="666"/>
    </location>
</feature>
<dbReference type="Gene3D" id="2.170.40.20">
    <property type="entry name" value="Human immunodeficiency virus 1, Gp160, envelope glycoprotein"/>
    <property type="match status" value="2"/>
</dbReference>
<dbReference type="CDD" id="cd09909">
    <property type="entry name" value="HIV-1-like_HR1-HR2"/>
    <property type="match status" value="1"/>
</dbReference>
<dbReference type="Pfam" id="PF00517">
    <property type="entry name" value="GP41"/>
    <property type="match status" value="1"/>
</dbReference>
<dbReference type="InterPro" id="IPR036377">
    <property type="entry name" value="Gp120_core_sf"/>
</dbReference>
<comment type="similarity">
    <text evidence="32">Belongs to the HIV-1 env protein family.</text>
</comment>
<feature type="disulfide bond" evidence="32">
    <location>
        <begin position="53"/>
        <end position="73"/>
    </location>
</feature>
<evidence type="ECO:0000256" key="16">
    <source>
        <dbReference type="ARBA" id="ARBA00022729"/>
    </source>
</evidence>
<feature type="disulfide bond" evidence="32">
    <location>
        <begin position="208"/>
        <end position="237"/>
    </location>
</feature>
<organism evidence="37">
    <name type="scientific">Human immunodeficiency virus type 1</name>
    <name type="common">HIV-1</name>
    <dbReference type="NCBI Taxonomy" id="11676"/>
    <lineage>
        <taxon>Viruses</taxon>
        <taxon>Riboviria</taxon>
        <taxon>Pararnavirae</taxon>
        <taxon>Artverviricota</taxon>
        <taxon>Revtraviricetes</taxon>
        <taxon>Ortervirales</taxon>
        <taxon>Retroviridae</taxon>
        <taxon>Orthoretrovirinae</taxon>
        <taxon>Lentivirus</taxon>
        <taxon>Lentivirus humimdef1</taxon>
    </lineage>
</organism>
<evidence type="ECO:0000256" key="5">
    <source>
        <dbReference type="ARBA" id="ARBA00004578"/>
    </source>
</evidence>
<keyword evidence="25 32" id="KW-0472">Membrane</keyword>
<keyword evidence="10 32" id="KW-1165">Clathrin-mediated endocytosis of virus by host</keyword>
<evidence type="ECO:0000256" key="29">
    <source>
        <dbReference type="ARBA" id="ARBA00023280"/>
    </source>
</evidence>
<evidence type="ECO:0000256" key="25">
    <source>
        <dbReference type="ARBA" id="ARBA00023136"/>
    </source>
</evidence>
<name>A0A1L7DTT0_HV1</name>
<evidence type="ECO:0000256" key="2">
    <source>
        <dbReference type="ARBA" id="ARBA00004433"/>
    </source>
</evidence>
<dbReference type="Pfam" id="PF00516">
    <property type="entry name" value="GP120"/>
    <property type="match status" value="1"/>
</dbReference>
<comment type="subcellular location">
    <molecule>Transmembrane protein gp41</molecule>
    <subcellularLocation>
        <location evidence="32">Virion membrane</location>
        <topology evidence="32">Single-pass type I membrane protein</topology>
    </subcellularLocation>
    <subcellularLocation>
        <location evidence="32">Host cell membrane</location>
        <topology evidence="32">Single-pass type I membrane protein</topology>
    </subcellularLocation>
    <subcellularLocation>
        <location evidence="32">Host endosome membrane</location>
        <topology evidence="32">Single-pass type I membrane protein</topology>
    </subcellularLocation>
    <text evidence="32">It is probably concentrated at the site of budding and incorporated into the virions possibly by contacts between the cytoplasmic tail of Env and the N-terminus of Gag.</text>
</comment>
<dbReference type="FunFam" id="1.20.5.490:FF:000001">
    <property type="entry name" value="Envelope glycoprotein gp160"/>
    <property type="match status" value="1"/>
</dbReference>
<evidence type="ECO:0000256" key="28">
    <source>
        <dbReference type="ARBA" id="ARBA00023180"/>
    </source>
</evidence>
<feature type="chain" id="PRO_5023402843" description="Envelope glycoprotein gp160" evidence="32">
    <location>
        <begin position="32"/>
        <end position="846"/>
    </location>
</feature>
<dbReference type="SUPFAM" id="SSF58069">
    <property type="entry name" value="Virus ectodomain"/>
    <property type="match status" value="1"/>
</dbReference>
<keyword evidence="29 32" id="KW-0899">Viral immunoevasion</keyword>
<comment type="miscellaneous">
    <text evidence="32">Inhibitors targeting HIV-1 viral envelope proteins are used as antiretroviral drugs. Attachment of virions to the cell surface via non-specific interactions and CD4 binding can be blocked by inhibitors that include cyanovirin-N, cyclotriazadisulfonamide analogs, PRO 2000, TNX 355 and PRO 542. In addition, BMS 806 can block CD4-induced conformational changes. Env interactions with the coreceptor molecules can be targeted by CCR5 antagonists including SCH-D, maraviroc (UK 427857) and aplaviroc (GW 873140), and the CXCR4 antagonist AMD 070. Fusion of viral and cellular membranes can be inhibited by peptides such as enfuvirtide and tifuvirtide (T 1249). Resistance to inhibitors associated with mutations in Env are observed. Most of the time, single mutations confer only a modest reduction in drug susceptibility. Combination of several mutations is usually required to develop a high-level drug resistance.</text>
</comment>
<evidence type="ECO:0000256" key="18">
    <source>
        <dbReference type="ARBA" id="ARBA00022844"/>
    </source>
</evidence>
<evidence type="ECO:0000256" key="12">
    <source>
        <dbReference type="ARBA" id="ARBA00022595"/>
    </source>
</evidence>
<feature type="transmembrane region" description="Helical" evidence="33">
    <location>
        <begin position="20"/>
        <end position="41"/>
    </location>
</feature>
<dbReference type="FunFam" id="2.170.40.20:FF:000003">
    <property type="entry name" value="Envelope glycoprotein gp160"/>
    <property type="match status" value="1"/>
</dbReference>
<evidence type="ECO:0000256" key="10">
    <source>
        <dbReference type="ARBA" id="ARBA00022570"/>
    </source>
</evidence>
<keyword evidence="31 32" id="KW-1160">Virus entry into host cell</keyword>
<keyword evidence="28 32" id="KW-0325">Glycoprotein</keyword>
<dbReference type="GO" id="GO:0052031">
    <property type="term" value="P:symbiont-mediated perturbation of host defense response"/>
    <property type="evidence" value="ECO:0007669"/>
    <property type="project" value="UniProtKB-UniRule"/>
</dbReference>
<evidence type="ECO:0000256" key="30">
    <source>
        <dbReference type="ARBA" id="ARBA00023288"/>
    </source>
</evidence>
<feature type="region of interest" description="Immunosuppression" evidence="32">
    <location>
        <begin position="557"/>
        <end position="575"/>
    </location>
</feature>
<comment type="function">
    <text evidence="32">Surface protein gp120: Attaches the virus to the host lymphoid cell by binding to the primary receptor CD4. This interaction induces a structural rearrangement creating a high affinity binding site for a chemokine coreceptor like CXCR4 and/or CCR5. Acts as a ligand for CD209/DC-SIGN and CLEC4M/DC-SIGNR, which are respectively found on dendritic cells (DCs), and on endothelial cells of liver sinusoids and lymph node sinuses. These interactions allow capture of viral particles at mucosal surfaces by these cells and subsequent transmission to permissive cells. HIV subverts the migration properties of dendritic cells to gain access to CD4+ T-cells in lymph nodes. Virus transmission to permissive T-cells occurs either in trans (without DCs infection, through viral capture and transmission), or in cis (following DCs productive infection, through the usual CD4-gp120 interaction), thereby inducing a robust infection. In trans infection, bound virions remain infectious over days and it is proposed that they are not degraded, but protected in non-lysosomal acidic organelles within the DCs close to the cell membrane thus contributing to the viral infectious potential during DCs' migration from the periphery to the lymphoid tissues. On arrival at lymphoid tissues, intact virions recycle back to DCs' cell surface allowing virus transmission to CD4+ T-cells.</text>
</comment>
<evidence type="ECO:0000256" key="11">
    <source>
        <dbReference type="ARBA" id="ARBA00022581"/>
    </source>
</evidence>
<feature type="region of interest" description="Disordered" evidence="34">
    <location>
        <begin position="702"/>
        <end position="725"/>
    </location>
</feature>
<feature type="domain" description="Human immunodeficiency virus 1 envelope glycoprotein Gp120" evidence="35">
    <location>
        <begin position="139"/>
        <end position="494"/>
    </location>
</feature>
<comment type="subcellular location">
    <molecule>Surface protein gp120</molecule>
    <subcellularLocation>
        <location evidence="32">Virion membrane</location>
        <topology evidence="32">Peripheral membrane protein</topology>
    </subcellularLocation>
    <subcellularLocation>
        <location evidence="32">Host cell membrane</location>
        <topology evidence="32">Peripheral membrane protein</topology>
    </subcellularLocation>
    <subcellularLocation>
        <location evidence="32">Host endosome membrane</location>
        <topology evidence="32">Single-pass type I membrane protein</topology>
    </subcellularLocation>
    <text evidence="32">The surface protein is not anchored to the viral envelope, but associates with the extravirion surface through its binding to TM. It is probably concentrated at the site of budding and incorporated into the virions possibly by contacts between the cytoplasmic tail of Env and the N-terminus of Gag.</text>
</comment>
<feature type="chain" id="PRO_5023402844" description="Transmembrane protein gp41" evidence="32">
    <location>
        <begin position="495"/>
        <end position="846"/>
    </location>
</feature>
<evidence type="ECO:0000256" key="27">
    <source>
        <dbReference type="ARBA" id="ARBA00023157"/>
    </source>
</evidence>
<evidence type="ECO:0000313" key="37">
    <source>
        <dbReference type="EMBL" id="APU03717.1"/>
    </source>
</evidence>
<dbReference type="SUPFAM" id="SSF56502">
    <property type="entry name" value="gp120 core"/>
    <property type="match status" value="2"/>
</dbReference>
<keyword evidence="17 32" id="KW-1161">Viral attachment to host cell</keyword>
<proteinExistence type="inferred from homology"/>
<feature type="domain" description="Retroviral envelope protein GP41-like" evidence="36">
    <location>
        <begin position="513"/>
        <end position="703"/>
    </location>
</feature>
<dbReference type="GO" id="GO:1903911">
    <property type="term" value="P:positive regulation of receptor clustering"/>
    <property type="evidence" value="ECO:0007669"/>
    <property type="project" value="UniProtKB-UniRule"/>
</dbReference>
<evidence type="ECO:0000256" key="19">
    <source>
        <dbReference type="ARBA" id="ARBA00022870"/>
    </source>
</evidence>
<keyword evidence="27 32" id="KW-1015">Disulfide bond</keyword>
<comment type="subunit">
    <text evidence="32">The mature envelope protein (Env) consists of a homotrimer of non-covalently associated gp120-gp41 heterodimers. The resulting complex protrudes from the virus surface as a spike. There seems to be as few as 10 spikes on the average virion. Surface protein gp120 interacts with host CD4, CCR5 and CXCR4. Gp120 also interacts with the C-type lectins CD209/DC-SIGN and CLEC4M/DC-SIGNR (collectively referred to as DC-SIGN(R)). Gp120 and gp41 interact with GalCer. Gp120 interacts with host ITGA4/ITGB7 complex; on CD4+ T-cells, this interaction results in rapid activation of integrin ITGAL/LFA-1, which facilitates efficient cell-to-cell spreading of HIV-1. Gp120 interacts with cell-associated heparan sulfate; this interaction increases virus infectivity on permissive cells and may be involved in infection of CD4- cells.</text>
</comment>
<comment type="PTM">
    <text evidence="32">Highly glycosylated by host. The high number of glycan on the protein is reffered to as 'glycan shield' because it contributes to hide protein sequence from adaptive immune system.</text>
</comment>
<feature type="site" description="Cleavage; by host furin" evidence="32">
    <location>
        <begin position="494"/>
        <end position="495"/>
    </location>
</feature>
<evidence type="ECO:0000256" key="6">
    <source>
        <dbReference type="ARBA" id="ARBA00004650"/>
    </source>
</evidence>
<keyword evidence="13 32" id="KW-0165">Cleavage on pair of basic residues</keyword>
<evidence type="ECO:0000256" key="20">
    <source>
        <dbReference type="ARBA" id="ARBA00022879"/>
    </source>
</evidence>
<dbReference type="InterPro" id="IPR037527">
    <property type="entry name" value="Gp160"/>
</dbReference>
<feature type="disulfide bond" evidence="32">
    <location>
        <begin position="218"/>
        <end position="229"/>
    </location>
</feature>
<dbReference type="FunFam" id="2.170.40.20:FF:000002">
    <property type="entry name" value="Envelope glycoprotein gp160"/>
    <property type="match status" value="1"/>
</dbReference>
<evidence type="ECO:0000256" key="26">
    <source>
        <dbReference type="ARBA" id="ARBA00023139"/>
    </source>
</evidence>
<keyword evidence="20 32" id="KW-0261">Viral envelope protein</keyword>
<evidence type="ECO:0000259" key="36">
    <source>
        <dbReference type="Pfam" id="PF00517"/>
    </source>
</evidence>
<dbReference type="GO" id="GO:0020002">
    <property type="term" value="C:host cell plasma membrane"/>
    <property type="evidence" value="ECO:0007669"/>
    <property type="project" value="UniProtKB-SubCell"/>
</dbReference>
<comment type="domain">
    <text evidence="32">The membrane proximal external region (MPER) present in gp41 is a tryptophan-rich region recognized by the antibodies 2F5, Z13, and 4E10. MPER seems to play a role in fusion.</text>
</comment>
<feature type="disulfide bond" evidence="32">
    <location>
        <begin position="581"/>
        <end position="587"/>
    </location>
</feature>
<evidence type="ECO:0000256" key="15">
    <source>
        <dbReference type="ARBA" id="ARBA00022703"/>
    </source>
</evidence>
<evidence type="ECO:0000259" key="35">
    <source>
        <dbReference type="Pfam" id="PF00516"/>
    </source>
</evidence>
<evidence type="ECO:0000256" key="13">
    <source>
        <dbReference type="ARBA" id="ARBA00022685"/>
    </source>
</evidence>
<dbReference type="GO" id="GO:1903908">
    <property type="term" value="P:positive regulation of plasma membrane raft polarization"/>
    <property type="evidence" value="ECO:0007669"/>
    <property type="project" value="UniProtKB-UniRule"/>
</dbReference>
<keyword evidence="26 32" id="KW-0564">Palmitate</keyword>
<keyword evidence="18 32" id="KW-0946">Virion</keyword>
<keyword evidence="14 32" id="KW-0812">Transmembrane</keyword>
<dbReference type="EMBL" id="KY112085">
    <property type="protein sequence ID" value="APU03717.1"/>
    <property type="molecule type" value="Genomic_RNA"/>
</dbReference>
<evidence type="ECO:0000256" key="17">
    <source>
        <dbReference type="ARBA" id="ARBA00022804"/>
    </source>
</evidence>
<dbReference type="GO" id="GO:0075512">
    <property type="term" value="P:clathrin-dependent endocytosis of virus by host cell"/>
    <property type="evidence" value="ECO:0007669"/>
    <property type="project" value="UniProtKB-UniRule"/>
</dbReference>
<dbReference type="GO" id="GO:0019062">
    <property type="term" value="P:virion attachment to host cell"/>
    <property type="evidence" value="ECO:0007669"/>
    <property type="project" value="UniProtKB-UniRule"/>
</dbReference>
<comment type="PTM">
    <text evidence="32">Palmitoylation of the transmembrane protein and of Env polyprotein (prior to its proteolytic cleavage) is essential for their association with host cell membrane lipid rafts. Palmitoylation is therefore required for envelope trafficking to classical lipid rafts, but not for viral replication.</text>
</comment>
<evidence type="ECO:0000256" key="9">
    <source>
        <dbReference type="ARBA" id="ARBA00022511"/>
    </source>
</evidence>
<comment type="subcellular location">
    <subcellularLocation>
        <location evidence="3">Host cell membrane</location>
        <topology evidence="3">Peripheral membrane protein</topology>
    </subcellularLocation>
    <subcellularLocation>
        <location evidence="1">Host cell membrane</location>
        <topology evidence="1">Single-pass type I membrane protein</topology>
    </subcellularLocation>
    <subcellularLocation>
        <location evidence="2">Host endosome membrane</location>
        <topology evidence="2">Peripheral membrane protein</topology>
    </subcellularLocation>
    <subcellularLocation>
        <location evidence="5">Host endosome membrane</location>
        <topology evidence="5">Single-pass type I membrane protein</topology>
    </subcellularLocation>
    <subcellularLocation>
        <location evidence="6">Virion membrane</location>
        <topology evidence="6">Peripheral membrane protein</topology>
    </subcellularLocation>
    <subcellularLocation>
        <location evidence="4">Virion membrane</location>
        <topology evidence="4">Single-pass type I membrane protein</topology>
    </subcellularLocation>
</comment>
<dbReference type="Gene3D" id="1.20.5.490">
    <property type="entry name" value="Single helix bin"/>
    <property type="match status" value="1"/>
</dbReference>
<organismHost>
    <name type="scientific">Homo sapiens</name>
    <name type="common">Human</name>
    <dbReference type="NCBI Taxonomy" id="9606"/>
</organismHost>
<evidence type="ECO:0000256" key="4">
    <source>
        <dbReference type="ARBA" id="ARBA00004563"/>
    </source>
</evidence>
<dbReference type="InterPro" id="IPR000328">
    <property type="entry name" value="GP41-like"/>
</dbReference>
<feature type="region of interest" description="CD4-binding loop" evidence="32">
    <location>
        <begin position="352"/>
        <end position="362"/>
    </location>
</feature>
<feature type="lipid moiety-binding region" description="S-palmitoyl cysteine; by host" evidence="32">
    <location>
        <position position="747"/>
    </location>
</feature>
<dbReference type="Gene3D" id="1.10.287.210">
    <property type="match status" value="1"/>
</dbReference>
<dbReference type="GO" id="GO:0016020">
    <property type="term" value="C:membrane"/>
    <property type="evidence" value="ECO:0007669"/>
    <property type="project" value="UniProtKB-UniRule"/>
</dbReference>
<evidence type="ECO:0000256" key="21">
    <source>
        <dbReference type="ARBA" id="ARBA00022890"/>
    </source>
</evidence>
<keyword evidence="24 32" id="KW-0175">Coiled coil</keyword>
<feature type="coiled-coil region" evidence="32">
    <location>
        <begin position="616"/>
        <end position="650"/>
    </location>
</feature>
<feature type="short sequence motif" description="YXXL motif; contains endocytosis signal" evidence="32">
    <location>
        <begin position="695"/>
        <end position="698"/>
    </location>
</feature>
<dbReference type="GO" id="GO:0055036">
    <property type="term" value="C:virion membrane"/>
    <property type="evidence" value="ECO:0007669"/>
    <property type="project" value="UniProtKB-SubCell"/>
</dbReference>
<keyword evidence="21 32" id="KW-1164">Virus endocytosis by host</keyword>
<dbReference type="GO" id="GO:0019031">
    <property type="term" value="C:viral envelope"/>
    <property type="evidence" value="ECO:0007669"/>
    <property type="project" value="UniProtKB-KW"/>
</dbReference>
<comment type="PTM">
    <text evidence="32">Specific enzymatic cleavages in vivo yield mature proteins. Envelope glycoproteins are synthesized as a inactive precursor that is heavily N-glycosylated and processed likely by host cell furin in the Golgi to yield the mature SU and TM proteins. The cleavage site between SU and TM requires the minimal sequence [KR]-X-[KR]-R. About 2 of the 9 disulfide bonds of gp41 are reduced by P4HB/PDI, following binding to CD4 receptor.</text>
</comment>
<feature type="region of interest" description="Fusion peptide" evidence="32">
    <location>
        <begin position="495"/>
        <end position="515"/>
    </location>
</feature>
<keyword evidence="8 32" id="KW-1170">Fusion of virus membrane with host endosomal membrane</keyword>
<evidence type="ECO:0000256" key="33">
    <source>
        <dbReference type="RuleBase" id="RU363095"/>
    </source>
</evidence>
<keyword evidence="11 32" id="KW-0945">Host-virus interaction</keyword>
<evidence type="ECO:0000256" key="8">
    <source>
        <dbReference type="ARBA" id="ARBA00022510"/>
    </source>
</evidence>
<keyword evidence="22 32" id="KW-1133">Transmembrane helix</keyword>
<gene>
    <name evidence="32 37" type="primary">env</name>
</gene>
<comment type="domain">
    <text evidence="32 33">The 17 amino acids long immunosuppressive region is present in many retroviral envelope proteins. Synthetic peptides derived from this relatively conserved sequence inhibit immune function in vitro and in vivo.</text>
</comment>
<dbReference type="GO" id="GO:0019064">
    <property type="term" value="P:fusion of virus membrane with host plasma membrane"/>
    <property type="evidence" value="ECO:0007669"/>
    <property type="project" value="UniProtKB-UniRule"/>
</dbReference>
<keyword evidence="7 32" id="KW-1168">Fusion of virus membrane with host membrane</keyword>
<comment type="domain">
    <text evidence="32">Some of the most genetically diverse regions of the viral genome are present in Env. They are called variable regions 1 through 5 (V1 through V5). Coreceptor usage of gp120 is determined mainly by the primary structure of the third variable region (V3) in the outer domain of gp120. The sequence of V3 determines which coreceptor, CCR5 and/or CXCR4 (corresponding to R5/macrophage, X4/T cell and R5X4/T cell and macrophage tropism), is used to trigger the fusion potential of the Env complex, and hence which cells the virus can infect. Binding to CCR5 involves a region adjacent in addition to V3.</text>
</comment>
<evidence type="ECO:0000256" key="23">
    <source>
        <dbReference type="ARBA" id="ARBA00023046"/>
    </source>
</evidence>